<accession>A0ABN7U0A5</accession>
<gene>
    <name evidence="2" type="ORF">GMARGA_LOCUS1026</name>
</gene>
<evidence type="ECO:0000256" key="1">
    <source>
        <dbReference type="SAM" id="MobiDB-lite"/>
    </source>
</evidence>
<proteinExistence type="predicted"/>
<keyword evidence="3" id="KW-1185">Reference proteome</keyword>
<sequence>MDPLESIESIEALNDETNDSLEVSDENLYNLTEESDDDVGCSINASDEVILNSLDGNKDIRNLRKGFKSSY</sequence>
<dbReference type="Proteomes" id="UP000789901">
    <property type="component" value="Unassembled WGS sequence"/>
</dbReference>
<reference evidence="2 3" key="1">
    <citation type="submission" date="2021-06" db="EMBL/GenBank/DDBJ databases">
        <authorList>
            <person name="Kallberg Y."/>
            <person name="Tangrot J."/>
            <person name="Rosling A."/>
        </authorList>
    </citation>
    <scope>NUCLEOTIDE SEQUENCE [LARGE SCALE GENOMIC DNA]</scope>
    <source>
        <strain evidence="2 3">120-4 pot B 10/14</strain>
    </source>
</reference>
<feature type="region of interest" description="Disordered" evidence="1">
    <location>
        <begin position="1"/>
        <end position="21"/>
    </location>
</feature>
<evidence type="ECO:0000313" key="2">
    <source>
        <dbReference type="EMBL" id="CAG8476468.1"/>
    </source>
</evidence>
<comment type="caution">
    <text evidence="2">The sequence shown here is derived from an EMBL/GenBank/DDBJ whole genome shotgun (WGS) entry which is preliminary data.</text>
</comment>
<protein>
    <submittedName>
        <fullName evidence="2">22258_t:CDS:1</fullName>
    </submittedName>
</protein>
<name>A0ABN7U0A5_GIGMA</name>
<dbReference type="EMBL" id="CAJVQB010000229">
    <property type="protein sequence ID" value="CAG8476468.1"/>
    <property type="molecule type" value="Genomic_DNA"/>
</dbReference>
<organism evidence="2 3">
    <name type="scientific">Gigaspora margarita</name>
    <dbReference type="NCBI Taxonomy" id="4874"/>
    <lineage>
        <taxon>Eukaryota</taxon>
        <taxon>Fungi</taxon>
        <taxon>Fungi incertae sedis</taxon>
        <taxon>Mucoromycota</taxon>
        <taxon>Glomeromycotina</taxon>
        <taxon>Glomeromycetes</taxon>
        <taxon>Diversisporales</taxon>
        <taxon>Gigasporaceae</taxon>
        <taxon>Gigaspora</taxon>
    </lineage>
</organism>
<evidence type="ECO:0000313" key="3">
    <source>
        <dbReference type="Proteomes" id="UP000789901"/>
    </source>
</evidence>